<evidence type="ECO:0000259" key="2">
    <source>
        <dbReference type="PROSITE" id="PS50918"/>
    </source>
</evidence>
<reference evidence="3" key="1">
    <citation type="submission" date="2021-09" db="EMBL/GenBank/DDBJ databases">
        <authorList>
            <consortium name="AG Swart"/>
            <person name="Singh M."/>
            <person name="Singh A."/>
            <person name="Seah K."/>
            <person name="Emmerich C."/>
        </authorList>
    </citation>
    <scope>NUCLEOTIDE SEQUENCE</scope>
    <source>
        <strain evidence="3">ATCC30299</strain>
    </source>
</reference>
<comment type="caution">
    <text evidence="3">The sequence shown here is derived from an EMBL/GenBank/DDBJ whole genome shotgun (WGS) entry which is preliminary data.</text>
</comment>
<proteinExistence type="predicted"/>
<evidence type="ECO:0000256" key="1">
    <source>
        <dbReference type="SAM" id="Coils"/>
    </source>
</evidence>
<dbReference type="PROSITE" id="PS50918">
    <property type="entry name" value="WWE"/>
    <property type="match status" value="1"/>
</dbReference>
<sequence length="357" mass="41600">MKCFFCMAETEHFCLCLGESSIVCEKHALWHTNKNPLASHKFEKIDHYPNNQEKIMLANNLKEKISILETIKSNKIKEKRKEIERILNEFQKTLKLIDEDIWNLSCLIKTIFSSKKFSRIENSAIISLFNSSYEQTIKILEDNGWLNFQKFIKISSKYHYKEAQVTRRDQISLDSKYLLNPANNLEIPSLQSIETYREIPKSNAVWSKLTEDGTFVPYSQADNDIIESSYQKKDPFASIGGDGSQCFVSLTSPILEIQEVRSLITKVLRNNSPEIFDSRAILKPWYYKSDKGWEVMAPEASRIAEYAYQNDYKEALIQGENKKSYRLDLVNMKQINPKTNYQRDIRRGNELGKVKKT</sequence>
<dbReference type="InterPro" id="IPR037197">
    <property type="entry name" value="WWE_dom_sf"/>
</dbReference>
<protein>
    <recommendedName>
        <fullName evidence="2">WWE domain-containing protein</fullName>
    </recommendedName>
</protein>
<feature type="domain" description="WWE" evidence="2">
    <location>
        <begin position="271"/>
        <end position="347"/>
    </location>
</feature>
<dbReference type="Proteomes" id="UP001162131">
    <property type="component" value="Unassembled WGS sequence"/>
</dbReference>
<dbReference type="SUPFAM" id="SSF117839">
    <property type="entry name" value="WWE domain"/>
    <property type="match status" value="1"/>
</dbReference>
<evidence type="ECO:0000313" key="4">
    <source>
        <dbReference type="Proteomes" id="UP001162131"/>
    </source>
</evidence>
<feature type="coiled-coil region" evidence="1">
    <location>
        <begin position="73"/>
        <end position="100"/>
    </location>
</feature>
<accession>A0AAU9JLY6</accession>
<organism evidence="3 4">
    <name type="scientific">Blepharisma stoltei</name>
    <dbReference type="NCBI Taxonomy" id="1481888"/>
    <lineage>
        <taxon>Eukaryota</taxon>
        <taxon>Sar</taxon>
        <taxon>Alveolata</taxon>
        <taxon>Ciliophora</taxon>
        <taxon>Postciliodesmatophora</taxon>
        <taxon>Heterotrichea</taxon>
        <taxon>Heterotrichida</taxon>
        <taxon>Blepharismidae</taxon>
        <taxon>Blepharisma</taxon>
    </lineage>
</organism>
<keyword evidence="4" id="KW-1185">Reference proteome</keyword>
<keyword evidence="1" id="KW-0175">Coiled coil</keyword>
<dbReference type="InterPro" id="IPR004170">
    <property type="entry name" value="WWE_dom"/>
</dbReference>
<dbReference type="Pfam" id="PF02825">
    <property type="entry name" value="WWE"/>
    <property type="match status" value="1"/>
</dbReference>
<dbReference type="AlphaFoldDB" id="A0AAU9JLY6"/>
<dbReference type="EMBL" id="CAJZBQ010000032">
    <property type="protein sequence ID" value="CAG9322770.1"/>
    <property type="molecule type" value="Genomic_DNA"/>
</dbReference>
<dbReference type="Gene3D" id="3.30.720.50">
    <property type="match status" value="1"/>
</dbReference>
<gene>
    <name evidence="3" type="ORF">BSTOLATCC_MIC31886</name>
</gene>
<evidence type="ECO:0000313" key="3">
    <source>
        <dbReference type="EMBL" id="CAG9322770.1"/>
    </source>
</evidence>
<name>A0AAU9JLY6_9CILI</name>